<protein>
    <recommendedName>
        <fullName evidence="3">F-box domain-containing protein</fullName>
    </recommendedName>
</protein>
<evidence type="ECO:0008006" key="3">
    <source>
        <dbReference type="Google" id="ProtNLM"/>
    </source>
</evidence>
<reference evidence="1" key="1">
    <citation type="submission" date="2023-03" db="EMBL/GenBank/DDBJ databases">
        <title>Massive genome expansion in bonnet fungi (Mycena s.s.) driven by repeated elements and novel gene families across ecological guilds.</title>
        <authorList>
            <consortium name="Lawrence Berkeley National Laboratory"/>
            <person name="Harder C.B."/>
            <person name="Miyauchi S."/>
            <person name="Viragh M."/>
            <person name="Kuo A."/>
            <person name="Thoen E."/>
            <person name="Andreopoulos B."/>
            <person name="Lu D."/>
            <person name="Skrede I."/>
            <person name="Drula E."/>
            <person name="Henrissat B."/>
            <person name="Morin E."/>
            <person name="Kohler A."/>
            <person name="Barry K."/>
            <person name="LaButti K."/>
            <person name="Morin E."/>
            <person name="Salamov A."/>
            <person name="Lipzen A."/>
            <person name="Mereny Z."/>
            <person name="Hegedus B."/>
            <person name="Baldrian P."/>
            <person name="Stursova M."/>
            <person name="Weitz H."/>
            <person name="Taylor A."/>
            <person name="Grigoriev I.V."/>
            <person name="Nagy L.G."/>
            <person name="Martin F."/>
            <person name="Kauserud H."/>
        </authorList>
    </citation>
    <scope>NUCLEOTIDE SEQUENCE</scope>
    <source>
        <strain evidence="1">9284</strain>
    </source>
</reference>
<gene>
    <name evidence="1" type="ORF">FB45DRAFT_872054</name>
</gene>
<dbReference type="EMBL" id="JARKIF010000019">
    <property type="protein sequence ID" value="KAJ7618654.1"/>
    <property type="molecule type" value="Genomic_DNA"/>
</dbReference>
<evidence type="ECO:0000313" key="1">
    <source>
        <dbReference type="EMBL" id="KAJ7618654.1"/>
    </source>
</evidence>
<dbReference type="AlphaFoldDB" id="A0AAD7BEC8"/>
<sequence>MTHPFARQRLVELDLEIERLRDSLDSLVSERKTIRGLLTDYKHPVLTLPSEITSEISPNLCPRTRHVPSLWVICLRWRDVAIATPGLWRAIALDLDFPEDHVHQRCLLHAWLKRSGNLPLTIQISCWDLNLPLVAFVEAIAEHASRWQEMEILRPYQHLLTFTGPMPLLPRFDPDCITLPWSQLTFLRAELSPGDAAAILRASRAQQKCTCGVKSGYNTPIAPIPPLLPLHSLMMDQMDSDDAETSDTMLRLLRALNLPALETVVIPEVFLGPDPIATLSGWRPSGYPTRIYISEARRAREFYEQVLPDVVDLKVWQNGIQVGP</sequence>
<proteinExistence type="predicted"/>
<name>A0AAD7BEC8_9AGAR</name>
<organism evidence="1 2">
    <name type="scientific">Roridomyces roridus</name>
    <dbReference type="NCBI Taxonomy" id="1738132"/>
    <lineage>
        <taxon>Eukaryota</taxon>
        <taxon>Fungi</taxon>
        <taxon>Dikarya</taxon>
        <taxon>Basidiomycota</taxon>
        <taxon>Agaricomycotina</taxon>
        <taxon>Agaricomycetes</taxon>
        <taxon>Agaricomycetidae</taxon>
        <taxon>Agaricales</taxon>
        <taxon>Marasmiineae</taxon>
        <taxon>Mycenaceae</taxon>
        <taxon>Roridomyces</taxon>
    </lineage>
</organism>
<accession>A0AAD7BEC8</accession>
<comment type="caution">
    <text evidence="1">The sequence shown here is derived from an EMBL/GenBank/DDBJ whole genome shotgun (WGS) entry which is preliminary data.</text>
</comment>
<dbReference type="Proteomes" id="UP001221142">
    <property type="component" value="Unassembled WGS sequence"/>
</dbReference>
<keyword evidence="2" id="KW-1185">Reference proteome</keyword>
<evidence type="ECO:0000313" key="2">
    <source>
        <dbReference type="Proteomes" id="UP001221142"/>
    </source>
</evidence>